<dbReference type="Gene3D" id="2.40.280.10">
    <property type="match status" value="1"/>
</dbReference>
<name>X1URV2_9ZZZZ</name>
<dbReference type="EMBL" id="BARW01024713">
    <property type="protein sequence ID" value="GAI95054.1"/>
    <property type="molecule type" value="Genomic_DNA"/>
</dbReference>
<proteinExistence type="inferred from homology"/>
<evidence type="ECO:0000313" key="3">
    <source>
        <dbReference type="EMBL" id="GAI95054.1"/>
    </source>
</evidence>
<accession>X1URV2</accession>
<keyword evidence="2" id="KW-0694">RNA-binding</keyword>
<dbReference type="InterPro" id="IPR020081">
    <property type="entry name" value="SsrA-bd_prot_CS"/>
</dbReference>
<dbReference type="CDD" id="cd09294">
    <property type="entry name" value="SmpB"/>
    <property type="match status" value="1"/>
</dbReference>
<organism evidence="3">
    <name type="scientific">marine sediment metagenome</name>
    <dbReference type="NCBI Taxonomy" id="412755"/>
    <lineage>
        <taxon>unclassified sequences</taxon>
        <taxon>metagenomes</taxon>
        <taxon>ecological metagenomes</taxon>
    </lineage>
</organism>
<dbReference type="GO" id="GO:0005829">
    <property type="term" value="C:cytosol"/>
    <property type="evidence" value="ECO:0007669"/>
    <property type="project" value="TreeGrafter"/>
</dbReference>
<protein>
    <recommendedName>
        <fullName evidence="4">SsrA-binding protein</fullName>
    </recommendedName>
</protein>
<comment type="caution">
    <text evidence="3">The sequence shown here is derived from an EMBL/GenBank/DDBJ whole genome shotgun (WGS) entry which is preliminary data.</text>
</comment>
<dbReference type="SUPFAM" id="SSF74982">
    <property type="entry name" value="Small protein B (SmpB)"/>
    <property type="match status" value="1"/>
</dbReference>
<keyword evidence="1" id="KW-0963">Cytoplasm</keyword>
<dbReference type="PROSITE" id="PS01317">
    <property type="entry name" value="SSRP"/>
    <property type="match status" value="1"/>
</dbReference>
<gene>
    <name evidence="3" type="ORF">S12H4_40688</name>
</gene>
<evidence type="ECO:0000256" key="2">
    <source>
        <dbReference type="ARBA" id="ARBA00022884"/>
    </source>
</evidence>
<dbReference type="NCBIfam" id="NF003843">
    <property type="entry name" value="PRK05422.1"/>
    <property type="match status" value="1"/>
</dbReference>
<dbReference type="PANTHER" id="PTHR30308:SF2">
    <property type="entry name" value="SSRA-BINDING PROTEIN"/>
    <property type="match status" value="1"/>
</dbReference>
<dbReference type="HAMAP" id="MF_00023">
    <property type="entry name" value="SmpB"/>
    <property type="match status" value="1"/>
</dbReference>
<dbReference type="NCBIfam" id="TIGR00086">
    <property type="entry name" value="smpB"/>
    <property type="match status" value="1"/>
</dbReference>
<dbReference type="AlphaFoldDB" id="X1URV2"/>
<evidence type="ECO:0000256" key="1">
    <source>
        <dbReference type="ARBA" id="ARBA00022490"/>
    </source>
</evidence>
<dbReference type="GO" id="GO:0070930">
    <property type="term" value="P:trans-translation-dependent protein tagging"/>
    <property type="evidence" value="ECO:0007669"/>
    <property type="project" value="TreeGrafter"/>
</dbReference>
<dbReference type="InterPro" id="IPR023620">
    <property type="entry name" value="SmpB"/>
</dbReference>
<sequence>MAEKTITVNRKAQHDYHILEKVEAGIVLTGTEIKAIRDGRVNLRDAYARPERGEMWLVGAHIGPYLAAGRLNQHEPRRRRKLLLHRKQILELGREVEEKGLTLVPLRLYLKSGRAKVELALARGRRQYDRRQVIARREAEREMRRALRRSV</sequence>
<dbReference type="GO" id="GO:0003723">
    <property type="term" value="F:RNA binding"/>
    <property type="evidence" value="ECO:0007669"/>
    <property type="project" value="UniProtKB-KW"/>
</dbReference>
<dbReference type="Pfam" id="PF01668">
    <property type="entry name" value="SmpB"/>
    <property type="match status" value="1"/>
</dbReference>
<dbReference type="PANTHER" id="PTHR30308">
    <property type="entry name" value="TMRNA-BINDING COMPONENT OF TRANS-TRANSLATION TAGGING COMPLEX"/>
    <property type="match status" value="1"/>
</dbReference>
<reference evidence="3" key="1">
    <citation type="journal article" date="2014" name="Front. Microbiol.">
        <title>High frequency of phylogenetically diverse reductive dehalogenase-homologous genes in deep subseafloor sedimentary metagenomes.</title>
        <authorList>
            <person name="Kawai M."/>
            <person name="Futagami T."/>
            <person name="Toyoda A."/>
            <person name="Takaki Y."/>
            <person name="Nishi S."/>
            <person name="Hori S."/>
            <person name="Arai W."/>
            <person name="Tsubouchi T."/>
            <person name="Morono Y."/>
            <person name="Uchiyama I."/>
            <person name="Ito T."/>
            <person name="Fujiyama A."/>
            <person name="Inagaki F."/>
            <person name="Takami H."/>
        </authorList>
    </citation>
    <scope>NUCLEOTIDE SEQUENCE</scope>
    <source>
        <strain evidence="3">Expedition CK06-06</strain>
    </source>
</reference>
<dbReference type="InterPro" id="IPR000037">
    <property type="entry name" value="SsrA-bd_prot"/>
</dbReference>
<evidence type="ECO:0008006" key="4">
    <source>
        <dbReference type="Google" id="ProtNLM"/>
    </source>
</evidence>